<dbReference type="KEGG" id="cmv:CMUST_13030"/>
<accession>A0A0G3H6X8</accession>
<evidence type="ECO:0000256" key="2">
    <source>
        <dbReference type="SAM" id="Phobius"/>
    </source>
</evidence>
<dbReference type="RefSeq" id="WP_052844774.1">
    <property type="nucleotide sequence ID" value="NZ_CP011542.1"/>
</dbReference>
<feature type="transmembrane region" description="Helical" evidence="2">
    <location>
        <begin position="113"/>
        <end position="136"/>
    </location>
</feature>
<evidence type="ECO:0000313" key="3">
    <source>
        <dbReference type="EMBL" id="AKK06902.1"/>
    </source>
</evidence>
<dbReference type="Proteomes" id="UP000035199">
    <property type="component" value="Chromosome"/>
</dbReference>
<feature type="region of interest" description="Disordered" evidence="1">
    <location>
        <begin position="1"/>
        <end position="47"/>
    </location>
</feature>
<gene>
    <name evidence="3" type="ORF">CMUST_13030</name>
</gene>
<feature type="transmembrane region" description="Helical" evidence="2">
    <location>
        <begin position="170"/>
        <end position="191"/>
    </location>
</feature>
<keyword evidence="2" id="KW-0812">Transmembrane</keyword>
<name>A0A0G3H6X8_9CORY</name>
<protein>
    <submittedName>
        <fullName evidence="3">Uncharacterized protein</fullName>
    </submittedName>
</protein>
<organism evidence="3 4">
    <name type="scientific">Corynebacterium mustelae</name>
    <dbReference type="NCBI Taxonomy" id="571915"/>
    <lineage>
        <taxon>Bacteria</taxon>
        <taxon>Bacillati</taxon>
        <taxon>Actinomycetota</taxon>
        <taxon>Actinomycetes</taxon>
        <taxon>Mycobacteriales</taxon>
        <taxon>Corynebacteriaceae</taxon>
        <taxon>Corynebacterium</taxon>
    </lineage>
</organism>
<reference evidence="3 4" key="1">
    <citation type="journal article" date="2015" name="Genome Announc.">
        <title>Complete Genome Sequence of the Type Strain Corynebacterium mustelae DSM 45274, Isolated from Various Tissues of a Male Ferret with Lethal Sepsis.</title>
        <authorList>
            <person name="Ruckert C."/>
            <person name="Eimer J."/>
            <person name="Winkler A."/>
            <person name="Tauch A."/>
        </authorList>
    </citation>
    <scope>NUCLEOTIDE SEQUENCE [LARGE SCALE GENOMIC DNA]</scope>
    <source>
        <strain evidence="3 4">DSM 45274</strain>
    </source>
</reference>
<dbReference type="EMBL" id="CP011542">
    <property type="protein sequence ID" value="AKK06902.1"/>
    <property type="molecule type" value="Genomic_DNA"/>
</dbReference>
<dbReference type="PATRIC" id="fig|571915.4.peg.2791"/>
<feature type="transmembrane region" description="Helical" evidence="2">
    <location>
        <begin position="237"/>
        <end position="255"/>
    </location>
</feature>
<dbReference type="STRING" id="571915.CMUST_13030"/>
<feature type="transmembrane region" description="Helical" evidence="2">
    <location>
        <begin position="89"/>
        <end position="106"/>
    </location>
</feature>
<keyword evidence="4" id="KW-1185">Reference proteome</keyword>
<feature type="transmembrane region" description="Helical" evidence="2">
    <location>
        <begin position="60"/>
        <end position="83"/>
    </location>
</feature>
<feature type="transmembrane region" description="Helical" evidence="2">
    <location>
        <begin position="198"/>
        <end position="217"/>
    </location>
</feature>
<proteinExistence type="predicted"/>
<feature type="compositionally biased region" description="Basic and acidic residues" evidence="1">
    <location>
        <begin position="1"/>
        <end position="34"/>
    </location>
</feature>
<dbReference type="AlphaFoldDB" id="A0A0G3H6X8"/>
<evidence type="ECO:0000313" key="4">
    <source>
        <dbReference type="Proteomes" id="UP000035199"/>
    </source>
</evidence>
<reference evidence="4" key="2">
    <citation type="submission" date="2015-05" db="EMBL/GenBank/DDBJ databases">
        <title>Complete genome sequence of Corynebacterium mustelae DSM 45274, isolated from various tissues of a male ferret with lethal sepsis.</title>
        <authorList>
            <person name="Ruckert C."/>
            <person name="Albersmeier A."/>
            <person name="Winkler A."/>
            <person name="Tauch A."/>
        </authorList>
    </citation>
    <scope>NUCLEOTIDE SEQUENCE [LARGE SCALE GENOMIC DNA]</scope>
    <source>
        <strain evidence="4">DSM 45274</strain>
    </source>
</reference>
<keyword evidence="2" id="KW-0472">Membrane</keyword>
<dbReference type="OrthoDB" id="3727474at2"/>
<keyword evidence="2" id="KW-1133">Transmembrane helix</keyword>
<evidence type="ECO:0000256" key="1">
    <source>
        <dbReference type="SAM" id="MobiDB-lite"/>
    </source>
</evidence>
<sequence>MASTHHFESEGHAPKRAIDHKSEVDRDTDHHEADTATDTAKPKPTSELPEFLANATRADWVLWGLMVAAGIYGFALIPFRALLLVNHPFLYAGLSGSNLAVLTVGATHSDKPWHLVAVVIIATLSAAKFLPLYFLLGKRWGKEFVDMMFAGHPPRWFSKLENFIYNHQGFSFLLSCIPFSPISPVLIVTISGIKRARGLFVSLWVLGFITLLKLFYLYLGVTFGTQVQGTLEVINRYITWITIALIAWLFISINLKQRKKGALRK</sequence>